<dbReference type="Proteomes" id="UP001056120">
    <property type="component" value="Linkage Group LG03"/>
</dbReference>
<organism evidence="1 2">
    <name type="scientific">Smallanthus sonchifolius</name>
    <dbReference type="NCBI Taxonomy" id="185202"/>
    <lineage>
        <taxon>Eukaryota</taxon>
        <taxon>Viridiplantae</taxon>
        <taxon>Streptophyta</taxon>
        <taxon>Embryophyta</taxon>
        <taxon>Tracheophyta</taxon>
        <taxon>Spermatophyta</taxon>
        <taxon>Magnoliopsida</taxon>
        <taxon>eudicotyledons</taxon>
        <taxon>Gunneridae</taxon>
        <taxon>Pentapetalae</taxon>
        <taxon>asterids</taxon>
        <taxon>campanulids</taxon>
        <taxon>Asterales</taxon>
        <taxon>Asteraceae</taxon>
        <taxon>Asteroideae</taxon>
        <taxon>Heliantheae alliance</taxon>
        <taxon>Millerieae</taxon>
        <taxon>Smallanthus</taxon>
    </lineage>
</organism>
<evidence type="ECO:0000313" key="2">
    <source>
        <dbReference type="Proteomes" id="UP001056120"/>
    </source>
</evidence>
<reference evidence="1 2" key="2">
    <citation type="journal article" date="2022" name="Mol. Ecol. Resour.">
        <title>The genomes of chicory, endive, great burdock and yacon provide insights into Asteraceae paleo-polyploidization history and plant inulin production.</title>
        <authorList>
            <person name="Fan W."/>
            <person name="Wang S."/>
            <person name="Wang H."/>
            <person name="Wang A."/>
            <person name="Jiang F."/>
            <person name="Liu H."/>
            <person name="Zhao H."/>
            <person name="Xu D."/>
            <person name="Zhang Y."/>
        </authorList>
    </citation>
    <scope>NUCLEOTIDE SEQUENCE [LARGE SCALE GENOMIC DNA]</scope>
    <source>
        <strain evidence="2">cv. Yunnan</strain>
        <tissue evidence="1">Leaves</tissue>
    </source>
</reference>
<dbReference type="EMBL" id="CM042020">
    <property type="protein sequence ID" value="KAI3821641.1"/>
    <property type="molecule type" value="Genomic_DNA"/>
</dbReference>
<proteinExistence type="predicted"/>
<keyword evidence="2" id="KW-1185">Reference proteome</keyword>
<comment type="caution">
    <text evidence="1">The sequence shown here is derived from an EMBL/GenBank/DDBJ whole genome shotgun (WGS) entry which is preliminary data.</text>
</comment>
<sequence>MTKLKIRDESVKAWRNRYPRNFVAPTKLVSNIETVEDEDCFNFRMDFLMCFLAIMVECHGQGRCKEKILGKLTCETEFSKINWCAYIMDSMRGYKKRWKRNDHSVPFSGPLAILTLLYVDSFECKGIKMDKNTNPNRLWNMNRDLENESENDNFRGDVKNDKEEPEGENDNRAGDDQDQQEEPGEVEKQASVETVEEKEDTTKKTQDGNETAKEGKTQEDNTTEYVYDGPPFSIGLTQLGSTQDALDTVGEQENDGSTLHENTREYVYDVPPFSIGLTQLESPERADETKRNLEKRRDAKESSDIRGEKEENVEANRGKVIKTMEEKRRNPIREIGLTIAFKSPYKIRGVNITETITKKEELVWEYLFKEEGMMYKLEPIFRNNFNLEVEKFRFKTLKYDTKVFNKVIDAWVDVLNYEEKYRSPTSPYRLFCNTYLIFDWMLKDKETDWPKCMERFILNMNRVVYWNPALMDLRGIDMVFITMLEHDHYYLMLLRVNDHDDYFEKDPAYKVKDIFVKYLEHVKHSKTDEMIAAKIKKVKISWSTCDVSDFH</sequence>
<reference evidence="2" key="1">
    <citation type="journal article" date="2022" name="Mol. Ecol. Resour.">
        <title>The genomes of chicory, endive, great burdock and yacon provide insights into Asteraceae palaeo-polyploidization history and plant inulin production.</title>
        <authorList>
            <person name="Fan W."/>
            <person name="Wang S."/>
            <person name="Wang H."/>
            <person name="Wang A."/>
            <person name="Jiang F."/>
            <person name="Liu H."/>
            <person name="Zhao H."/>
            <person name="Xu D."/>
            <person name="Zhang Y."/>
        </authorList>
    </citation>
    <scope>NUCLEOTIDE SEQUENCE [LARGE SCALE GENOMIC DNA]</scope>
    <source>
        <strain evidence="2">cv. Yunnan</strain>
    </source>
</reference>
<gene>
    <name evidence="1" type="ORF">L1987_09210</name>
</gene>
<accession>A0ACB9JPA3</accession>
<evidence type="ECO:0000313" key="1">
    <source>
        <dbReference type="EMBL" id="KAI3821641.1"/>
    </source>
</evidence>
<protein>
    <submittedName>
        <fullName evidence="1">Uncharacterized protein</fullName>
    </submittedName>
</protein>
<name>A0ACB9JPA3_9ASTR</name>